<evidence type="ECO:0000256" key="5">
    <source>
        <dbReference type="ARBA" id="ARBA00023167"/>
    </source>
</evidence>
<dbReference type="GO" id="GO:0019346">
    <property type="term" value="P:transsulfuration"/>
    <property type="evidence" value="ECO:0007669"/>
    <property type="project" value="InterPro"/>
</dbReference>
<dbReference type="EC" id="2.5.1.48" evidence="10"/>
<comment type="catalytic activity">
    <reaction evidence="6">
        <text>O-succinyl-L-homoserine + L-cysteine = L,L-cystathionine + succinate + H(+)</text>
        <dbReference type="Rhea" id="RHEA:20397"/>
        <dbReference type="ChEBI" id="CHEBI:15378"/>
        <dbReference type="ChEBI" id="CHEBI:30031"/>
        <dbReference type="ChEBI" id="CHEBI:35235"/>
        <dbReference type="ChEBI" id="CHEBI:57661"/>
        <dbReference type="ChEBI" id="CHEBI:58161"/>
        <dbReference type="EC" id="2.5.1.48"/>
    </reaction>
</comment>
<dbReference type="InterPro" id="IPR051750">
    <property type="entry name" value="Trans-sulfuration_enzymes"/>
</dbReference>
<feature type="region of interest" description="Disordered" evidence="13">
    <location>
        <begin position="102"/>
        <end position="121"/>
    </location>
</feature>
<comment type="caution">
    <text evidence="14">The sequence shown here is derived from an EMBL/GenBank/DDBJ whole genome shotgun (WGS) entry which is preliminary data.</text>
</comment>
<evidence type="ECO:0000256" key="4">
    <source>
        <dbReference type="ARBA" id="ARBA00022898"/>
    </source>
</evidence>
<evidence type="ECO:0000256" key="6">
    <source>
        <dbReference type="ARBA" id="ARBA00051441"/>
    </source>
</evidence>
<evidence type="ECO:0000256" key="13">
    <source>
        <dbReference type="SAM" id="MobiDB-lite"/>
    </source>
</evidence>
<dbReference type="PANTHER" id="PTHR42699:SF1">
    <property type="entry name" value="CYSTATHIONINE GAMMA-SYNTHASE-RELATED"/>
    <property type="match status" value="1"/>
</dbReference>
<comment type="similarity">
    <text evidence="9">Belongs to the trans-sulfuration enzymes family. MET7 subfamily.</text>
</comment>
<keyword evidence="4 12" id="KW-0663">Pyridoxal phosphate</keyword>
<dbReference type="SUPFAM" id="SSF53383">
    <property type="entry name" value="PLP-dependent transferases"/>
    <property type="match status" value="1"/>
</dbReference>
<protein>
    <recommendedName>
        <fullName evidence="10">cystathionine gamma-synthase</fullName>
        <ecNumber evidence="10">2.5.1.48</ecNumber>
    </recommendedName>
    <alternativeName>
        <fullName evidence="11">O-succinylhomoserine (thiol)-lyase</fullName>
    </alternativeName>
</protein>
<evidence type="ECO:0000256" key="2">
    <source>
        <dbReference type="ARBA" id="ARBA00022605"/>
    </source>
</evidence>
<dbReference type="InterPro" id="IPR015424">
    <property type="entry name" value="PyrdxlP-dep_Trfase"/>
</dbReference>
<dbReference type="Gene3D" id="3.40.640.10">
    <property type="entry name" value="Type I PLP-dependent aspartate aminotransferase-like (Major domain)"/>
    <property type="match status" value="1"/>
</dbReference>
<evidence type="ECO:0000256" key="10">
    <source>
        <dbReference type="ARBA" id="ARBA00066530"/>
    </source>
</evidence>
<comment type="function">
    <text evidence="7">Catalyzes the formation of L-cystathionine from O-succinyl-L-homoserine (OSHS) and L-cysteine, via a gamma-replacement reaction. In the absence of thiol, catalyzes gamma-elimination to form 2-oxobutanoate, succinate and ammonia.</text>
</comment>
<keyword evidence="5" id="KW-0486">Methionine biosynthesis</keyword>
<evidence type="ECO:0000256" key="7">
    <source>
        <dbReference type="ARBA" id="ARBA00058439"/>
    </source>
</evidence>
<evidence type="ECO:0000256" key="8">
    <source>
        <dbReference type="ARBA" id="ARBA00060510"/>
    </source>
</evidence>
<accession>A0AAN7W7M1</accession>
<evidence type="ECO:0000256" key="11">
    <source>
        <dbReference type="ARBA" id="ARBA00083849"/>
    </source>
</evidence>
<evidence type="ECO:0000256" key="12">
    <source>
        <dbReference type="RuleBase" id="RU362118"/>
    </source>
</evidence>
<evidence type="ECO:0000313" key="15">
    <source>
        <dbReference type="Proteomes" id="UP001310594"/>
    </source>
</evidence>
<evidence type="ECO:0000313" key="14">
    <source>
        <dbReference type="EMBL" id="KAK5699931.1"/>
    </source>
</evidence>
<comment type="cofactor">
    <cofactor evidence="1 12">
        <name>pyridoxal 5'-phosphate</name>
        <dbReference type="ChEBI" id="CHEBI:597326"/>
    </cofactor>
</comment>
<dbReference type="InterPro" id="IPR000277">
    <property type="entry name" value="Cys/Met-Metab_PyrdxlP-dep_enz"/>
</dbReference>
<dbReference type="GO" id="GO:0030170">
    <property type="term" value="F:pyridoxal phosphate binding"/>
    <property type="evidence" value="ECO:0007669"/>
    <property type="project" value="InterPro"/>
</dbReference>
<dbReference type="FunFam" id="3.40.640.10:FF:000111">
    <property type="entry name" value="Cystathionine gamma-synthase"/>
    <property type="match status" value="1"/>
</dbReference>
<keyword evidence="2" id="KW-0028">Amino-acid biosynthesis</keyword>
<proteinExistence type="inferred from homology"/>
<dbReference type="AlphaFoldDB" id="A0AAN7W7M1"/>
<gene>
    <name evidence="14" type="primary">STR2</name>
    <name evidence="14" type="ORF">LTR97_006065</name>
</gene>
<dbReference type="Proteomes" id="UP001310594">
    <property type="component" value="Unassembled WGS sequence"/>
</dbReference>
<evidence type="ECO:0000256" key="9">
    <source>
        <dbReference type="ARBA" id="ARBA00061376"/>
    </source>
</evidence>
<comment type="pathway">
    <text evidence="8">Amino-acid biosynthesis; L-methionine biosynthesis via de novo pathway; L-cystathionine from O-succinyl-L-homoserine: step 1/1.</text>
</comment>
<dbReference type="InterPro" id="IPR015422">
    <property type="entry name" value="PyrdxlP-dep_Trfase_small"/>
</dbReference>
<dbReference type="EMBL" id="JAVRQU010000008">
    <property type="protein sequence ID" value="KAK5699931.1"/>
    <property type="molecule type" value="Genomic_DNA"/>
</dbReference>
<dbReference type="FunFam" id="3.90.1150.10:FF:000063">
    <property type="entry name" value="Probable cystathionine gamma-synthase"/>
    <property type="match status" value="1"/>
</dbReference>
<evidence type="ECO:0000256" key="3">
    <source>
        <dbReference type="ARBA" id="ARBA00022679"/>
    </source>
</evidence>
<organism evidence="14 15">
    <name type="scientific">Elasticomyces elasticus</name>
    <dbReference type="NCBI Taxonomy" id="574655"/>
    <lineage>
        <taxon>Eukaryota</taxon>
        <taxon>Fungi</taxon>
        <taxon>Dikarya</taxon>
        <taxon>Ascomycota</taxon>
        <taxon>Pezizomycotina</taxon>
        <taxon>Dothideomycetes</taxon>
        <taxon>Dothideomycetidae</taxon>
        <taxon>Mycosphaerellales</taxon>
        <taxon>Teratosphaeriaceae</taxon>
        <taxon>Elasticomyces</taxon>
    </lineage>
</organism>
<name>A0AAN7W7M1_9PEZI</name>
<dbReference type="Gene3D" id="3.90.1150.10">
    <property type="entry name" value="Aspartate Aminotransferase, domain 1"/>
    <property type="match status" value="1"/>
</dbReference>
<feature type="compositionally biased region" description="Polar residues" evidence="13">
    <location>
        <begin position="103"/>
        <end position="113"/>
    </location>
</feature>
<dbReference type="Pfam" id="PF01053">
    <property type="entry name" value="Cys_Met_Meta_PP"/>
    <property type="match status" value="1"/>
</dbReference>
<dbReference type="GO" id="GO:0003962">
    <property type="term" value="F:cystathionine gamma-synthase activity"/>
    <property type="evidence" value="ECO:0007669"/>
    <property type="project" value="UniProtKB-EC"/>
</dbReference>
<keyword evidence="3 14" id="KW-0808">Transferase</keyword>
<reference evidence="14" key="1">
    <citation type="submission" date="2023-08" db="EMBL/GenBank/DDBJ databases">
        <title>Black Yeasts Isolated from many extreme environments.</title>
        <authorList>
            <person name="Coleine C."/>
            <person name="Stajich J.E."/>
            <person name="Selbmann L."/>
        </authorList>
    </citation>
    <scope>NUCLEOTIDE SEQUENCE</scope>
    <source>
        <strain evidence="14">CCFEE 5810</strain>
    </source>
</reference>
<dbReference type="GO" id="GO:0009086">
    <property type="term" value="P:methionine biosynthetic process"/>
    <property type="evidence" value="ECO:0007669"/>
    <property type="project" value="UniProtKB-KW"/>
</dbReference>
<dbReference type="PANTHER" id="PTHR42699">
    <property type="match status" value="1"/>
</dbReference>
<dbReference type="InterPro" id="IPR015421">
    <property type="entry name" value="PyrdxlP-dep_Trfase_major"/>
</dbReference>
<sequence length="544" mass="60750">MQCGYPRFFIAKPIERLAQAIEFFHRQQPTTDPSNLHILDLVPHSEKGPSAQSKKVLPRVTALVYPKELWPVAKSFWQHTGEGISSRQADFCQKAFDDGSMVEASTVSPSGTPRLSKGPRRYQKHVSVDHGIPPAAITNGHGNGNGTATAEVGAPDSVQFVEERFGRNLDVTFAAQARLAIRKRIAGSLSANEDLPLSLEKPSDTKSVNERSRDVPGFSVDDVYLYPMGMNAIFHSHQALMHARGELPSVMFGFPYVDTLKVLEKFGPSTTFYGFGSAEELDDLERRLRAGEKYLALYCEFPGNPLLRTPDLKRIRSLADKHDFAVVVDETIGNFLNVHVLPYADVVVSSLTKVFSGDSNVMGGSLILNPQSRYYDTLKRVLESEYEDKQFAEDSIYMERNSRDFITRTHRINHNGEAVADILRSHPAIKQVNYPKYGPTKQYYDACKLPTGGYGGLLSATFHRMEDAEVFFDYLQTEKGPSLGTNFTLSSPFVILAHYNELEWAAKYGCEATLVRFSIGLEDNEVLRETFESALRAIPKGDRT</sequence>
<evidence type="ECO:0000256" key="1">
    <source>
        <dbReference type="ARBA" id="ARBA00001933"/>
    </source>
</evidence>